<name>A0ABZ1IVZ9_9ACTN</name>
<accession>A0ABZ1IVZ9</accession>
<feature type="compositionally biased region" description="Basic and acidic residues" evidence="1">
    <location>
        <begin position="38"/>
        <end position="48"/>
    </location>
</feature>
<organism evidence="2 3">
    <name type="scientific">Streptomyces nigra</name>
    <dbReference type="NCBI Taxonomy" id="1827580"/>
    <lineage>
        <taxon>Bacteria</taxon>
        <taxon>Bacillati</taxon>
        <taxon>Actinomycetota</taxon>
        <taxon>Actinomycetes</taxon>
        <taxon>Kitasatosporales</taxon>
        <taxon>Streptomycetaceae</taxon>
        <taxon>Streptomyces</taxon>
    </lineage>
</organism>
<reference evidence="2 3" key="1">
    <citation type="submission" date="2022-10" db="EMBL/GenBank/DDBJ databases">
        <title>The complete genomes of actinobacterial strains from the NBC collection.</title>
        <authorList>
            <person name="Joergensen T.S."/>
            <person name="Alvarez Arevalo M."/>
            <person name="Sterndorff E.B."/>
            <person name="Faurdal D."/>
            <person name="Vuksanovic O."/>
            <person name="Mourched A.-S."/>
            <person name="Charusanti P."/>
            <person name="Shaw S."/>
            <person name="Blin K."/>
            <person name="Weber T."/>
        </authorList>
    </citation>
    <scope>NUCLEOTIDE SEQUENCE [LARGE SCALE GENOMIC DNA]</scope>
    <source>
        <strain evidence="2 3">NBC_00206</strain>
    </source>
</reference>
<dbReference type="Proteomes" id="UP001622690">
    <property type="component" value="Chromosome"/>
</dbReference>
<proteinExistence type="predicted"/>
<evidence type="ECO:0000313" key="3">
    <source>
        <dbReference type="Proteomes" id="UP001622690"/>
    </source>
</evidence>
<dbReference type="RefSeq" id="WP_055621130.1">
    <property type="nucleotide sequence ID" value="NZ_CP108125.1"/>
</dbReference>
<dbReference type="InterPro" id="IPR014942">
    <property type="entry name" value="AbiEii"/>
</dbReference>
<sequence>MIPSRRHLTTDVLTVGARYALVLAGECAVRAHGLAPAPRREAPPRDVGAEALELPGAEDHRRRRRPRPLEFATQAAEPMDRLAAVLRAGLAERGWDVRPVETDPLSARLLVTDPDTGEERTVDVVKETFWRPPVTTDLGPALALEDVIGTKVRALTDRGTARDVVDVYLAAPGWSFPDLEEQGRRHAWDTFDPADLQSRLEATDLLDDREFTARGLAEDAVPELRRWIRAWADDIAERLLEEEALRPPPEE</sequence>
<feature type="region of interest" description="Disordered" evidence="1">
    <location>
        <begin position="36"/>
        <end position="66"/>
    </location>
</feature>
<evidence type="ECO:0000256" key="1">
    <source>
        <dbReference type="SAM" id="MobiDB-lite"/>
    </source>
</evidence>
<gene>
    <name evidence="2" type="ORF">OHU27_17830</name>
</gene>
<evidence type="ECO:0008006" key="4">
    <source>
        <dbReference type="Google" id="ProtNLM"/>
    </source>
</evidence>
<dbReference type="EMBL" id="CP108125">
    <property type="protein sequence ID" value="WTO84174.1"/>
    <property type="molecule type" value="Genomic_DNA"/>
</dbReference>
<keyword evidence="3" id="KW-1185">Reference proteome</keyword>
<protein>
    <recommendedName>
        <fullName evidence="4">Nucleotidyl transferase AbiEii/AbiGii toxin family protein</fullName>
    </recommendedName>
</protein>
<dbReference type="Pfam" id="PF08843">
    <property type="entry name" value="AbiEii"/>
    <property type="match status" value="1"/>
</dbReference>
<evidence type="ECO:0000313" key="2">
    <source>
        <dbReference type="EMBL" id="WTO84174.1"/>
    </source>
</evidence>